<name>A0A2N9ESG6_FAGSY</name>
<dbReference type="Pfam" id="PF02992">
    <property type="entry name" value="Transposase_21"/>
    <property type="match status" value="1"/>
</dbReference>
<evidence type="ECO:0000313" key="2">
    <source>
        <dbReference type="EMBL" id="SPC77524.1"/>
    </source>
</evidence>
<gene>
    <name evidence="2" type="ORF">FSB_LOCUS5406</name>
</gene>
<accession>A0A2N9ESG6</accession>
<sequence>MVNPMEIPGVGPRNLRKLVEKGIGGVAELKQSYKDKCLSDWSNKSFTTLFQILQDLLPLDAKLPKDNYEAKKIIKDLGLGYEKIHACSNDCMLFWKENALDEACSVCGASRWKKSKGEESEDEVQDDTDALSKRKKKGAKILWWFPLKPRLQRLFMSSKITAYMKWHAEGRTEDGLMRHPADSQAWKMFNSQHVEFSSDPRNVRLGLSSDGFNPYGHMSTAHSTWPVILFSYNFPPWMCMKRSSFMLSLLIPGPFSPGNDIDVEICSKVLNVEDLEHLEKKIAVTLCQLEKIFPPSFFTVMVHLLTHLATEAKIAGPVHYRWMYPIERYLARLKSHVRNKAHIEGSIAKGNSEHSIGAVLNIALDRKSWIQAHRYVLFNCDEVIPFHKVHQDHIKTQTHPRHVTNDLIHKIHMETFCDWLREYVFEMTVAEREKLSHKMRWLAQGPNIEARRLKRYVTNDFKFRIKGCDKNKTTQNSGVSVVTEGDTSYYGVLTDIIELNYFDNFSDEPFIIASQASQVFYVEDERHKDWVVVKARDIYDAGIGVLYEEDNYCENVPYNITIDDAYDDVNDNLNCSRADVEGITVDTLSIVEENFTDDECQ</sequence>
<dbReference type="PANTHER" id="PTHR48258:SF12">
    <property type="entry name" value="TRANSPOSON PROTEIN, CACTA, EN_SPM SUB-CLASS"/>
    <property type="match status" value="1"/>
</dbReference>
<protein>
    <recommendedName>
        <fullName evidence="1">DUF4216 domain-containing protein</fullName>
    </recommendedName>
</protein>
<dbReference type="InterPro" id="IPR004242">
    <property type="entry name" value="Transposase_21"/>
</dbReference>
<proteinExistence type="predicted"/>
<dbReference type="Pfam" id="PF13952">
    <property type="entry name" value="DUF4216"/>
    <property type="match status" value="1"/>
</dbReference>
<dbReference type="InterPro" id="IPR025312">
    <property type="entry name" value="DUF4216"/>
</dbReference>
<dbReference type="PANTHER" id="PTHR48258">
    <property type="entry name" value="DUF4218 DOMAIN-CONTAINING PROTEIN-RELATED"/>
    <property type="match status" value="1"/>
</dbReference>
<dbReference type="AlphaFoldDB" id="A0A2N9ESG6"/>
<dbReference type="EMBL" id="OIVN01000278">
    <property type="protein sequence ID" value="SPC77524.1"/>
    <property type="molecule type" value="Genomic_DNA"/>
</dbReference>
<organism evidence="2">
    <name type="scientific">Fagus sylvatica</name>
    <name type="common">Beechnut</name>
    <dbReference type="NCBI Taxonomy" id="28930"/>
    <lineage>
        <taxon>Eukaryota</taxon>
        <taxon>Viridiplantae</taxon>
        <taxon>Streptophyta</taxon>
        <taxon>Embryophyta</taxon>
        <taxon>Tracheophyta</taxon>
        <taxon>Spermatophyta</taxon>
        <taxon>Magnoliopsida</taxon>
        <taxon>eudicotyledons</taxon>
        <taxon>Gunneridae</taxon>
        <taxon>Pentapetalae</taxon>
        <taxon>rosids</taxon>
        <taxon>fabids</taxon>
        <taxon>Fagales</taxon>
        <taxon>Fagaceae</taxon>
        <taxon>Fagus</taxon>
    </lineage>
</organism>
<reference evidence="2" key="1">
    <citation type="submission" date="2018-02" db="EMBL/GenBank/DDBJ databases">
        <authorList>
            <person name="Cohen D.B."/>
            <person name="Kent A.D."/>
        </authorList>
    </citation>
    <scope>NUCLEOTIDE SEQUENCE</scope>
</reference>
<feature type="domain" description="DUF4216" evidence="1">
    <location>
        <begin position="506"/>
        <end position="533"/>
    </location>
</feature>
<evidence type="ECO:0000259" key="1">
    <source>
        <dbReference type="Pfam" id="PF13952"/>
    </source>
</evidence>